<keyword evidence="1" id="KW-1133">Transmembrane helix</keyword>
<evidence type="ECO:0000313" key="3">
    <source>
        <dbReference type="Proteomes" id="UP000316882"/>
    </source>
</evidence>
<keyword evidence="1" id="KW-0472">Membrane</keyword>
<proteinExistence type="predicted"/>
<keyword evidence="3" id="KW-1185">Reference proteome</keyword>
<accession>A0A4Y3PS84</accession>
<evidence type="ECO:0000256" key="1">
    <source>
        <dbReference type="SAM" id="Phobius"/>
    </source>
</evidence>
<name>A0A4Y3PS84_BREPA</name>
<dbReference type="EMBL" id="BJMH01000056">
    <property type="protein sequence ID" value="GEB35815.1"/>
    <property type="molecule type" value="Genomic_DNA"/>
</dbReference>
<sequence>MHTQKDHAVQITKGLYLTGIATLIILAVVMYQWVYGMQLDTGEILSVPIALGAFLKLASERRKLSLT</sequence>
<evidence type="ECO:0000313" key="2">
    <source>
        <dbReference type="EMBL" id="GEB35815.1"/>
    </source>
</evidence>
<organism evidence="2 3">
    <name type="scientific">Brevibacillus parabrevis</name>
    <dbReference type="NCBI Taxonomy" id="54914"/>
    <lineage>
        <taxon>Bacteria</taxon>
        <taxon>Bacillati</taxon>
        <taxon>Bacillota</taxon>
        <taxon>Bacilli</taxon>
        <taxon>Bacillales</taxon>
        <taxon>Paenibacillaceae</taxon>
        <taxon>Brevibacillus</taxon>
    </lineage>
</organism>
<dbReference type="AlphaFoldDB" id="A0A4Y3PS84"/>
<reference evidence="2 3" key="1">
    <citation type="submission" date="2019-06" db="EMBL/GenBank/DDBJ databases">
        <title>Whole genome shotgun sequence of Brevibacillus parabrevis NBRC 12334.</title>
        <authorList>
            <person name="Hosoyama A."/>
            <person name="Uohara A."/>
            <person name="Ohji S."/>
            <person name="Ichikawa N."/>
        </authorList>
    </citation>
    <scope>NUCLEOTIDE SEQUENCE [LARGE SCALE GENOMIC DNA]</scope>
    <source>
        <strain evidence="2 3">NBRC 12334</strain>
    </source>
</reference>
<feature type="transmembrane region" description="Helical" evidence="1">
    <location>
        <begin position="15"/>
        <end position="35"/>
    </location>
</feature>
<gene>
    <name evidence="2" type="ORF">BPA01_53950</name>
</gene>
<protein>
    <submittedName>
        <fullName evidence="2">Uncharacterized protein</fullName>
    </submittedName>
</protein>
<keyword evidence="1" id="KW-0812">Transmembrane</keyword>
<dbReference type="Proteomes" id="UP000316882">
    <property type="component" value="Unassembled WGS sequence"/>
</dbReference>
<comment type="caution">
    <text evidence="2">The sequence shown here is derived from an EMBL/GenBank/DDBJ whole genome shotgun (WGS) entry which is preliminary data.</text>
</comment>
<dbReference type="RefSeq" id="WP_122962676.1">
    <property type="nucleotide sequence ID" value="NZ_BJMH01000056.1"/>
</dbReference>